<sequence length="45" mass="5387">MRRSDFSWDFLDMSIAMFRSWIHFPISALELKAESNIPTIRINQD</sequence>
<dbReference type="EMBL" id="GBXM01042926">
    <property type="protein sequence ID" value="JAH65651.1"/>
    <property type="molecule type" value="Transcribed_RNA"/>
</dbReference>
<protein>
    <submittedName>
        <fullName evidence="1">Uncharacterized protein</fullName>
    </submittedName>
</protein>
<accession>A0A0E9UIQ7</accession>
<proteinExistence type="predicted"/>
<organism evidence="1">
    <name type="scientific">Anguilla anguilla</name>
    <name type="common">European freshwater eel</name>
    <name type="synonym">Muraena anguilla</name>
    <dbReference type="NCBI Taxonomy" id="7936"/>
    <lineage>
        <taxon>Eukaryota</taxon>
        <taxon>Metazoa</taxon>
        <taxon>Chordata</taxon>
        <taxon>Craniata</taxon>
        <taxon>Vertebrata</taxon>
        <taxon>Euteleostomi</taxon>
        <taxon>Actinopterygii</taxon>
        <taxon>Neopterygii</taxon>
        <taxon>Teleostei</taxon>
        <taxon>Anguilliformes</taxon>
        <taxon>Anguillidae</taxon>
        <taxon>Anguilla</taxon>
    </lineage>
</organism>
<dbReference type="AlphaFoldDB" id="A0A0E9UIQ7"/>
<evidence type="ECO:0000313" key="1">
    <source>
        <dbReference type="EMBL" id="JAH65651.1"/>
    </source>
</evidence>
<reference evidence="1" key="1">
    <citation type="submission" date="2014-11" db="EMBL/GenBank/DDBJ databases">
        <authorList>
            <person name="Amaro Gonzalez C."/>
        </authorList>
    </citation>
    <scope>NUCLEOTIDE SEQUENCE</scope>
</reference>
<dbReference type="EMBL" id="GBXM01032690">
    <property type="protein sequence ID" value="JAH75887.1"/>
    <property type="molecule type" value="Transcribed_RNA"/>
</dbReference>
<reference evidence="1" key="2">
    <citation type="journal article" date="2015" name="Fish Shellfish Immunol.">
        <title>Early steps in the European eel (Anguilla anguilla)-Vibrio vulnificus interaction in the gills: Role of the RtxA13 toxin.</title>
        <authorList>
            <person name="Callol A."/>
            <person name="Pajuelo D."/>
            <person name="Ebbesson L."/>
            <person name="Teles M."/>
            <person name="MacKenzie S."/>
            <person name="Amaro C."/>
        </authorList>
    </citation>
    <scope>NUCLEOTIDE SEQUENCE</scope>
</reference>
<name>A0A0E9UIQ7_ANGAN</name>